<organism evidence="1 2">
    <name type="scientific">Cesiribacter andamanensis AMV16</name>
    <dbReference type="NCBI Taxonomy" id="1279009"/>
    <lineage>
        <taxon>Bacteria</taxon>
        <taxon>Pseudomonadati</taxon>
        <taxon>Bacteroidota</taxon>
        <taxon>Cytophagia</taxon>
        <taxon>Cytophagales</taxon>
        <taxon>Cesiribacteraceae</taxon>
        <taxon>Cesiribacter</taxon>
    </lineage>
</organism>
<accession>M7NM70</accession>
<comment type="caution">
    <text evidence="1">The sequence shown here is derived from an EMBL/GenBank/DDBJ whole genome shotgun (WGS) entry which is preliminary data.</text>
</comment>
<dbReference type="eggNOG" id="COG1503">
    <property type="taxonomic scope" value="Bacteria"/>
</dbReference>
<keyword evidence="2" id="KW-1185">Reference proteome</keyword>
<dbReference type="AlphaFoldDB" id="M7NM70"/>
<evidence type="ECO:0000313" key="2">
    <source>
        <dbReference type="Proteomes" id="UP000011910"/>
    </source>
</evidence>
<dbReference type="Pfam" id="PF18845">
    <property type="entry name" value="baeRF_family3"/>
    <property type="match status" value="1"/>
</dbReference>
<dbReference type="STRING" id="1279009.ADICEAN_01969"/>
<dbReference type="OrthoDB" id="4393931at2"/>
<dbReference type="InterPro" id="IPR041289">
    <property type="entry name" value="Bact_RF_family3"/>
</dbReference>
<reference evidence="1 2" key="1">
    <citation type="journal article" date="2013" name="Genome Announc.">
        <title>Draft Genome Sequence of Cesiribacter andamanensis Strain AMV16T, Isolated from a Soil Sample from a Mud Volcano in the Andaman Islands, India.</title>
        <authorList>
            <person name="Shivaji S."/>
            <person name="Ara S."/>
            <person name="Begum Z."/>
            <person name="Srinivas T.N."/>
            <person name="Singh A."/>
            <person name="Kumar Pinnaka A."/>
        </authorList>
    </citation>
    <scope>NUCLEOTIDE SEQUENCE [LARGE SCALE GENOMIC DNA]</scope>
    <source>
        <strain evidence="1 2">AMV16</strain>
    </source>
</reference>
<name>M7NM70_9BACT</name>
<proteinExistence type="predicted"/>
<dbReference type="EMBL" id="AODQ01000042">
    <property type="protein sequence ID" value="EMR02875.1"/>
    <property type="molecule type" value="Genomic_DNA"/>
</dbReference>
<evidence type="ECO:0000313" key="1">
    <source>
        <dbReference type="EMBL" id="EMR02875.1"/>
    </source>
</evidence>
<dbReference type="Proteomes" id="UP000011910">
    <property type="component" value="Unassembled WGS sequence"/>
</dbReference>
<gene>
    <name evidence="1" type="ORF">ADICEAN_01969</name>
</gene>
<protein>
    <submittedName>
        <fullName evidence="1">Uncharacterized protein</fullName>
    </submittedName>
</protein>
<sequence length="385" mass="43951">MKLITKKEFETLANIREDHCVSIYMPTHRNGEAVTSGKDALNLKNQLQKVKHSLEELGMSGAQAQEFLAPARKLQEDGNFWHHQLDGLAIFLSKGHFSYYRLPCPLDEFTCVTTSFHLLQLVPLLSGDGVYYILSLSLEKVRLFEATHYYVNELEVDDRIQQGMKEVEKYYEFERAMENKSGISSYVSNTNGQGEQRPHRKDLIEEYFRNVVVGLKKIVLTDRTPIVVAAVDYLHPIFKDCANGLNVMPKGLIGNPDEMKAKDLHTRSWEIVESHFNREMQKNRDAYGDWAGTGKTTYAVDRILPAAFNGRVDTLFIARGEHQWGRFNEKDQTVEVHEKFQYGDDCLVSRAAAQTILNSGNAYVVDGSHMPDNRADSKMTAMLRY</sequence>
<dbReference type="RefSeq" id="WP_009195365.1">
    <property type="nucleotide sequence ID" value="NZ_AODQ01000042.1"/>
</dbReference>